<dbReference type="Pfam" id="PF00589">
    <property type="entry name" value="Phage_integrase"/>
    <property type="match status" value="1"/>
</dbReference>
<sequence>MAFSLFSSIFSIFIKLHNAQPELPEADKITKKITSHALRHTHISLLAQENVPLKAIMERVGHHDPATTTVIYTHITQNMQDKTRDLLENILA</sequence>
<reference evidence="3 4" key="1">
    <citation type="journal article" date="2018" name="Front. Microbiol.">
        <title>Description and Comparative Genomics of Macrococcus caseolyticus subsp. hominis subsp. nov., Macrococcus goetzii sp. nov., Macrococcus epidermidis sp. nov., and Macrococcus bohemicus sp. nov., Novel Macrococci From Human Clinical Material With Virulence Potential and Suspected Uptake of Foreign DNA by Natural Transformation.</title>
        <authorList>
            <person name="Maslanova I."/>
            <person name="Wertheimer Z."/>
            <person name="Sedlacek I."/>
            <person name="Svec P."/>
            <person name="Indrakova A."/>
            <person name="Kovarovic V."/>
            <person name="Schumann P."/>
            <person name="Sproer C."/>
            <person name="Kralova S."/>
            <person name="Sedo O."/>
            <person name="Kristofova L."/>
            <person name="Vrbovska V."/>
            <person name="Fuzik T."/>
            <person name="Petras P."/>
            <person name="Zdrahal Z."/>
            <person name="Ruzickova V."/>
            <person name="Doskar J."/>
            <person name="Pantucek R."/>
        </authorList>
    </citation>
    <scope>NUCLEOTIDE SEQUENCE [LARGE SCALE GENOMIC DNA]</scope>
    <source>
        <strain evidence="3 4">01/688</strain>
    </source>
</reference>
<dbReference type="RefSeq" id="WP_111714891.1">
    <property type="nucleotide sequence ID" value="NZ_JBHSSR010000001.1"/>
</dbReference>
<feature type="domain" description="Tyr recombinase" evidence="2">
    <location>
        <begin position="1"/>
        <end position="85"/>
    </location>
</feature>
<protein>
    <recommendedName>
        <fullName evidence="2">Tyr recombinase domain-containing protein</fullName>
    </recommendedName>
</protein>
<comment type="caution">
    <text evidence="3">The sequence shown here is derived from an EMBL/GenBank/DDBJ whole genome shotgun (WGS) entry which is preliminary data.</text>
</comment>
<name>A0A327ZX68_9STAP</name>
<dbReference type="InterPro" id="IPR011010">
    <property type="entry name" value="DNA_brk_join_enz"/>
</dbReference>
<proteinExistence type="predicted"/>
<dbReference type="Proteomes" id="UP000249808">
    <property type="component" value="Unassembled WGS sequence"/>
</dbReference>
<dbReference type="Gene3D" id="1.10.443.10">
    <property type="entry name" value="Intergrase catalytic core"/>
    <property type="match status" value="1"/>
</dbReference>
<dbReference type="GO" id="GO:0006310">
    <property type="term" value="P:DNA recombination"/>
    <property type="evidence" value="ECO:0007669"/>
    <property type="project" value="UniProtKB-KW"/>
</dbReference>
<dbReference type="GO" id="GO:0015074">
    <property type="term" value="P:DNA integration"/>
    <property type="evidence" value="ECO:0007669"/>
    <property type="project" value="InterPro"/>
</dbReference>
<organism evidence="3 4">
    <name type="scientific">Macrococcus epidermidis</name>
    <dbReference type="NCBI Taxonomy" id="1902580"/>
    <lineage>
        <taxon>Bacteria</taxon>
        <taxon>Bacillati</taxon>
        <taxon>Bacillota</taxon>
        <taxon>Bacilli</taxon>
        <taxon>Bacillales</taxon>
        <taxon>Staphylococcaceae</taxon>
        <taxon>Macrococcus</taxon>
    </lineage>
</organism>
<accession>A0A327ZX68</accession>
<dbReference type="InterPro" id="IPR002104">
    <property type="entry name" value="Integrase_catalytic"/>
</dbReference>
<evidence type="ECO:0000256" key="1">
    <source>
        <dbReference type="ARBA" id="ARBA00023172"/>
    </source>
</evidence>
<dbReference type="GO" id="GO:0003677">
    <property type="term" value="F:DNA binding"/>
    <property type="evidence" value="ECO:0007669"/>
    <property type="project" value="InterPro"/>
</dbReference>
<evidence type="ECO:0000313" key="4">
    <source>
        <dbReference type="Proteomes" id="UP000249808"/>
    </source>
</evidence>
<keyword evidence="1" id="KW-0233">DNA recombination</keyword>
<evidence type="ECO:0000259" key="2">
    <source>
        <dbReference type="PROSITE" id="PS51898"/>
    </source>
</evidence>
<keyword evidence="4" id="KW-1185">Reference proteome</keyword>
<dbReference type="AlphaFoldDB" id="A0A327ZX68"/>
<evidence type="ECO:0000313" key="3">
    <source>
        <dbReference type="EMBL" id="RAK46676.1"/>
    </source>
</evidence>
<dbReference type="PROSITE" id="PS51898">
    <property type="entry name" value="TYR_RECOMBINASE"/>
    <property type="match status" value="1"/>
</dbReference>
<dbReference type="InterPro" id="IPR013762">
    <property type="entry name" value="Integrase-like_cat_sf"/>
</dbReference>
<dbReference type="EMBL" id="PZJH01000001">
    <property type="protein sequence ID" value="RAK46676.1"/>
    <property type="molecule type" value="Genomic_DNA"/>
</dbReference>
<dbReference type="SUPFAM" id="SSF56349">
    <property type="entry name" value="DNA breaking-rejoining enzymes"/>
    <property type="match status" value="1"/>
</dbReference>
<gene>
    <name evidence="3" type="ORF">BHU61_04235</name>
</gene>